<gene>
    <name evidence="1" type="ORF">FLB_05440</name>
</gene>
<organism evidence="1 2">
    <name type="scientific">Flavobacterium succinicans</name>
    <dbReference type="NCBI Taxonomy" id="29536"/>
    <lineage>
        <taxon>Bacteria</taxon>
        <taxon>Pseudomonadati</taxon>
        <taxon>Bacteroidota</taxon>
        <taxon>Flavobacteriia</taxon>
        <taxon>Flavobacteriales</taxon>
        <taxon>Flavobacteriaceae</taxon>
        <taxon>Flavobacterium</taxon>
    </lineage>
</organism>
<name>A0A199XTF4_9FLAO</name>
<reference evidence="1 2" key="1">
    <citation type="submission" date="2016-06" db="EMBL/GenBank/DDBJ databases">
        <title>Draft genome sequence of Flavobacterium succinicans strain DD5b.</title>
        <authorList>
            <person name="Poehlein A."/>
            <person name="Daniel R."/>
            <person name="Simeonova D.D."/>
        </authorList>
    </citation>
    <scope>NUCLEOTIDE SEQUENCE [LARGE SCALE GENOMIC DNA]</scope>
    <source>
        <strain evidence="1 2">DD5b</strain>
    </source>
</reference>
<dbReference type="OrthoDB" id="1189337at2"/>
<keyword evidence="2" id="KW-1185">Reference proteome</keyword>
<dbReference type="Proteomes" id="UP000093807">
    <property type="component" value="Unassembled WGS sequence"/>
</dbReference>
<dbReference type="EMBL" id="JMTM01000017">
    <property type="protein sequence ID" value="OAZ04697.1"/>
    <property type="molecule type" value="Genomic_DNA"/>
</dbReference>
<accession>A0A199XTF4</accession>
<comment type="caution">
    <text evidence="1">The sequence shown here is derived from an EMBL/GenBank/DDBJ whole genome shotgun (WGS) entry which is preliminary data.</text>
</comment>
<evidence type="ECO:0000313" key="2">
    <source>
        <dbReference type="Proteomes" id="UP000093807"/>
    </source>
</evidence>
<dbReference type="RefSeq" id="WP_064714423.1">
    <property type="nucleotide sequence ID" value="NZ_JMTM01000017.1"/>
</dbReference>
<dbReference type="PATRIC" id="fig|29536.5.peg.569"/>
<sequence length="190" mass="21066">MTRRVELASAVATIKAKRNGGIPRVGQLKLTDKTLYLNVKIKGNAGIVNLVDVNTRREVGITNIDGNKLNAGRDYILDSMRVLVGATKSDDLKNETWISPASIAGQNSLPKAFLGAEFRINQDRNQLVDMPITDLCQDGFMSSFRSLSTSPLIRSNMEFEMEIEYPKGVSVPADQEYNIRIEVRAHQAQV</sequence>
<evidence type="ECO:0000313" key="1">
    <source>
        <dbReference type="EMBL" id="OAZ04697.1"/>
    </source>
</evidence>
<protein>
    <submittedName>
        <fullName evidence="1">Uncharacterized protein</fullName>
    </submittedName>
</protein>
<proteinExistence type="predicted"/>
<dbReference type="AlphaFoldDB" id="A0A199XTF4"/>